<evidence type="ECO:0000259" key="8">
    <source>
        <dbReference type="Pfam" id="PF01656"/>
    </source>
</evidence>
<keyword evidence="11" id="KW-1185">Reference proteome</keyword>
<dbReference type="PANTHER" id="PTHR32309:SF13">
    <property type="entry name" value="FERRIC ENTEROBACTIN TRANSPORT PROTEIN FEPE"/>
    <property type="match status" value="1"/>
</dbReference>
<keyword evidence="7" id="KW-0472">Membrane</keyword>
<comment type="caution">
    <text evidence="10">The sequence shown here is derived from an EMBL/GenBank/DDBJ whole genome shotgun (WGS) entry which is preliminary data.</text>
</comment>
<evidence type="ECO:0000256" key="1">
    <source>
        <dbReference type="ARBA" id="ARBA00004651"/>
    </source>
</evidence>
<keyword evidence="2" id="KW-1003">Cell membrane</keyword>
<evidence type="ECO:0000259" key="9">
    <source>
        <dbReference type="Pfam" id="PF02706"/>
    </source>
</evidence>
<dbReference type="Proteomes" id="UP000177506">
    <property type="component" value="Unassembled WGS sequence"/>
</dbReference>
<name>A0A1G1TM36_9BACT</name>
<dbReference type="SUPFAM" id="SSF52540">
    <property type="entry name" value="P-loop containing nucleoside triphosphate hydrolases"/>
    <property type="match status" value="1"/>
</dbReference>
<dbReference type="GO" id="GO:0004713">
    <property type="term" value="F:protein tyrosine kinase activity"/>
    <property type="evidence" value="ECO:0007669"/>
    <property type="project" value="TreeGrafter"/>
</dbReference>
<feature type="domain" description="CobQ/CobB/MinD/ParA nucleotide binding" evidence="8">
    <location>
        <begin position="544"/>
        <end position="711"/>
    </location>
</feature>
<keyword evidence="6" id="KW-1133">Transmembrane helix</keyword>
<dbReference type="EMBL" id="MDZA01000022">
    <property type="protein sequence ID" value="OGX91925.1"/>
    <property type="molecule type" value="Genomic_DNA"/>
</dbReference>
<proteinExistence type="predicted"/>
<organism evidence="10 11">
    <name type="scientific">Hymenobacter coccineus</name>
    <dbReference type="NCBI Taxonomy" id="1908235"/>
    <lineage>
        <taxon>Bacteria</taxon>
        <taxon>Pseudomonadati</taxon>
        <taxon>Bacteroidota</taxon>
        <taxon>Cytophagia</taxon>
        <taxon>Cytophagales</taxon>
        <taxon>Hymenobacteraceae</taxon>
        <taxon>Hymenobacter</taxon>
    </lineage>
</organism>
<dbReference type="Pfam" id="PF02706">
    <property type="entry name" value="Wzz"/>
    <property type="match status" value="1"/>
</dbReference>
<dbReference type="InterPro" id="IPR027417">
    <property type="entry name" value="P-loop_NTPase"/>
</dbReference>
<dbReference type="Gene3D" id="3.40.50.300">
    <property type="entry name" value="P-loop containing nucleotide triphosphate hydrolases"/>
    <property type="match status" value="1"/>
</dbReference>
<evidence type="ECO:0008006" key="12">
    <source>
        <dbReference type="Google" id="ProtNLM"/>
    </source>
</evidence>
<keyword evidence="5" id="KW-0067">ATP-binding</keyword>
<evidence type="ECO:0000256" key="2">
    <source>
        <dbReference type="ARBA" id="ARBA00022475"/>
    </source>
</evidence>
<dbReference type="PANTHER" id="PTHR32309">
    <property type="entry name" value="TYROSINE-PROTEIN KINASE"/>
    <property type="match status" value="1"/>
</dbReference>
<evidence type="ECO:0000313" key="11">
    <source>
        <dbReference type="Proteomes" id="UP000177506"/>
    </source>
</evidence>
<reference evidence="10 11" key="1">
    <citation type="submission" date="2016-08" db="EMBL/GenBank/DDBJ databases">
        <title>Hymenobacter coccineus sp. nov., Hymenobacter lapidarius sp. nov. and Hymenobacter glacialis sp. nov., isolated from Antarctic soil.</title>
        <authorList>
            <person name="Sedlacek I."/>
            <person name="Kralova S."/>
            <person name="Kyrova K."/>
            <person name="Maslanova I."/>
            <person name="Stankova E."/>
            <person name="Vrbovska V."/>
            <person name="Nemec M."/>
            <person name="Bartak M."/>
            <person name="Svec P."/>
            <person name="Busse H.-J."/>
            <person name="Pantucek R."/>
        </authorList>
    </citation>
    <scope>NUCLEOTIDE SEQUENCE [LARGE SCALE GENOMIC DNA]</scope>
    <source>
        <strain evidence="10 11">CCM 8649</strain>
    </source>
</reference>
<protein>
    <recommendedName>
        <fullName evidence="12">CobQ/CobB/MinD/ParA nucleotide binding domain-containing protein</fullName>
    </recommendedName>
</protein>
<evidence type="ECO:0000256" key="5">
    <source>
        <dbReference type="ARBA" id="ARBA00022840"/>
    </source>
</evidence>
<evidence type="ECO:0000256" key="3">
    <source>
        <dbReference type="ARBA" id="ARBA00022692"/>
    </source>
</evidence>
<keyword evidence="4" id="KW-0547">Nucleotide-binding</keyword>
<evidence type="ECO:0000256" key="7">
    <source>
        <dbReference type="ARBA" id="ARBA00023136"/>
    </source>
</evidence>
<evidence type="ECO:0000313" key="10">
    <source>
        <dbReference type="EMBL" id="OGX91925.1"/>
    </source>
</evidence>
<dbReference type="AlphaFoldDB" id="A0A1G1TM36"/>
<dbReference type="InterPro" id="IPR002586">
    <property type="entry name" value="CobQ/CobB/MinD/ParA_Nub-bd_dom"/>
</dbReference>
<dbReference type="GO" id="GO:0005886">
    <property type="term" value="C:plasma membrane"/>
    <property type="evidence" value="ECO:0007669"/>
    <property type="project" value="UniProtKB-SubCell"/>
</dbReference>
<feature type="domain" description="Polysaccharide chain length determinant N-terminal" evidence="9">
    <location>
        <begin position="4"/>
        <end position="75"/>
    </location>
</feature>
<dbReference type="Pfam" id="PF01656">
    <property type="entry name" value="CbiA"/>
    <property type="match status" value="1"/>
</dbReference>
<dbReference type="InterPro" id="IPR050445">
    <property type="entry name" value="Bact_polysacc_biosynth/exp"/>
</dbReference>
<gene>
    <name evidence="10" type="ORF">BEN49_03805</name>
</gene>
<dbReference type="InterPro" id="IPR003856">
    <property type="entry name" value="LPS_length_determ_N"/>
</dbReference>
<keyword evidence="3" id="KW-0812">Transmembrane</keyword>
<comment type="subcellular location">
    <subcellularLocation>
        <location evidence="1">Cell membrane</location>
        <topology evidence="1">Multi-pass membrane protein</topology>
    </subcellularLocation>
</comment>
<evidence type="ECO:0000256" key="4">
    <source>
        <dbReference type="ARBA" id="ARBA00022741"/>
    </source>
</evidence>
<dbReference type="InterPro" id="IPR005702">
    <property type="entry name" value="Wzc-like_C"/>
</dbReference>
<accession>A0A1G1TM36</accession>
<evidence type="ECO:0000256" key="6">
    <source>
        <dbReference type="ARBA" id="ARBA00022989"/>
    </source>
</evidence>
<sequence length="732" mass="79610">MVGVALALLAAYAYNQLAQPTYEVQASILVEEGNKQPGERSALQELDFANGNNVLESEMEILRSRRLMQQVVQTLGLSTVYQRPGRFSAQDLYGKSPVQLTFLHTLRGQHVLNIVLQDTASFAVRAADGTLTRHAFGRPISDSLGTWQLNATASLRGFEGGEVRIRTSSPEAVVQAYQKLLDIELINKVAPAIRLQIKDQVPQRGIDVLNQLIAAYNNASATEKNKLTANALQFIDSRLGSLRGELNQAESAVTGYRSQQGLADVASQSQIVLENTQANDTRLNTAQVQLAVVESIERYLRNPQPAATVPTTLGITDEALNNLVGRLTSLQLQRETLLTTTPAGNPLFKPLDSEIQTTQLAIRTSVQNIKASLLTTIRELRSFNSGFKSSIKSMPGQEQQLVNRKRQLTIKENLYNYLLQKREEAALSYAATLTNSRTIDSAYVLPSRLASRWLSYLVALVLGLVVPAGLLQAQAGLSTRLTTRAEIEAATRVPVLAELALDERDQVGLGALQAPSVLAEQLRGLRTRLMLAPPSGPAASQVVLVTSSVSGEGKSFLSAHLAASFAQAGHATVLVDLDLRRPKLSHRLGLSGSHLGASDFLAGQADWPATVQPTAISPNLSFIGSGTQLATPDLLEGPQLAKLLAELRGAYRHIVLDSPPLHLVADALLLAQASDCTLYVVRQGVTNQEELGFIEELRQQEQLPKLRLIFNGIDSQKFGYGYQYDNQYLRPA</sequence>
<dbReference type="CDD" id="cd05387">
    <property type="entry name" value="BY-kinase"/>
    <property type="match status" value="1"/>
</dbReference>